<dbReference type="Proteomes" id="UP000694240">
    <property type="component" value="Chromosome 13"/>
</dbReference>
<dbReference type="EMBL" id="JAEFBK010000013">
    <property type="protein sequence ID" value="KAG7534104.1"/>
    <property type="molecule type" value="Genomic_DNA"/>
</dbReference>
<protein>
    <submittedName>
        <fullName evidence="1">Uncharacterized protein</fullName>
    </submittedName>
</protein>
<feature type="non-terminal residue" evidence="1">
    <location>
        <position position="144"/>
    </location>
</feature>
<sequence>GEVSGFRFLVWMNSEKSPDFNAFVSFGDMFSNSGRVSKVRKMIICRDTFKVIHHYSKVKPLRQYNYMSRLEVTLCVSDLDWLQPFLEHCPNLKSLVLVLNNCKMIHIKEMNIIKSVYQLCLTVSCRRWSLLLSKTISGDICFRN</sequence>
<evidence type="ECO:0000313" key="1">
    <source>
        <dbReference type="EMBL" id="KAG7534104.1"/>
    </source>
</evidence>
<reference evidence="1 2" key="1">
    <citation type="submission" date="2020-12" db="EMBL/GenBank/DDBJ databases">
        <title>Concerted genomic and epigenomic changes stabilize Arabidopsis allopolyploids.</title>
        <authorList>
            <person name="Chen Z."/>
        </authorList>
    </citation>
    <scope>NUCLEOTIDE SEQUENCE [LARGE SCALE GENOMIC DNA]</scope>
    <source>
        <strain evidence="1">Allo738</strain>
        <tissue evidence="1">Leaf</tissue>
    </source>
</reference>
<proteinExistence type="predicted"/>
<evidence type="ECO:0000313" key="2">
    <source>
        <dbReference type="Proteomes" id="UP000694240"/>
    </source>
</evidence>
<dbReference type="AlphaFoldDB" id="A0A8T1XPE5"/>
<gene>
    <name evidence="1" type="ORF">ISN45_Aa08g016810</name>
</gene>
<organism evidence="1 2">
    <name type="scientific">Arabidopsis thaliana x Arabidopsis arenosa</name>
    <dbReference type="NCBI Taxonomy" id="1240361"/>
    <lineage>
        <taxon>Eukaryota</taxon>
        <taxon>Viridiplantae</taxon>
        <taxon>Streptophyta</taxon>
        <taxon>Embryophyta</taxon>
        <taxon>Tracheophyta</taxon>
        <taxon>Spermatophyta</taxon>
        <taxon>Magnoliopsida</taxon>
        <taxon>eudicotyledons</taxon>
        <taxon>Gunneridae</taxon>
        <taxon>Pentapetalae</taxon>
        <taxon>rosids</taxon>
        <taxon>malvids</taxon>
        <taxon>Brassicales</taxon>
        <taxon>Brassicaceae</taxon>
        <taxon>Camelineae</taxon>
        <taxon>Arabidopsis</taxon>
    </lineage>
</organism>
<accession>A0A8T1XPE5</accession>
<keyword evidence="2" id="KW-1185">Reference proteome</keyword>
<comment type="caution">
    <text evidence="1">The sequence shown here is derived from an EMBL/GenBank/DDBJ whole genome shotgun (WGS) entry which is preliminary data.</text>
</comment>
<name>A0A8T1XPE5_9BRAS</name>
<feature type="non-terminal residue" evidence="1">
    <location>
        <position position="1"/>
    </location>
</feature>